<dbReference type="EMBL" id="CP046956">
    <property type="protein sequence ID" value="QTN01317.1"/>
    <property type="molecule type" value="Genomic_DNA"/>
</dbReference>
<dbReference type="Proteomes" id="UP000665043">
    <property type="component" value="Chromosome"/>
</dbReference>
<name>A0ABX7VWH6_9BACI</name>
<organism evidence="1 2">
    <name type="scientific">Sediminibacillus dalangtanensis</name>
    <dbReference type="NCBI Taxonomy" id="2729421"/>
    <lineage>
        <taxon>Bacteria</taxon>
        <taxon>Bacillati</taxon>
        <taxon>Bacillota</taxon>
        <taxon>Bacilli</taxon>
        <taxon>Bacillales</taxon>
        <taxon>Bacillaceae</taxon>
        <taxon>Sediminibacillus</taxon>
    </lineage>
</organism>
<accession>A0ABX7VWH6</accession>
<evidence type="ECO:0000313" key="2">
    <source>
        <dbReference type="Proteomes" id="UP000665043"/>
    </source>
</evidence>
<sequence>MFAPKYRRPIIYGKYKKSLGATYIFR</sequence>
<protein>
    <submittedName>
        <fullName evidence="1">Uncharacterized protein</fullName>
    </submittedName>
</protein>
<evidence type="ECO:0000313" key="1">
    <source>
        <dbReference type="EMBL" id="QTN01317.1"/>
    </source>
</evidence>
<gene>
    <name evidence="1" type="ORF">ERJ70_00290</name>
</gene>
<reference evidence="1 2" key="1">
    <citation type="submission" date="2019-12" db="EMBL/GenBank/DDBJ databases">
        <title>The whole genome sequencing of a strain isolated from a Mars analog, Dalangtan Playa.</title>
        <authorList>
            <person name="Huang T."/>
        </authorList>
    </citation>
    <scope>NUCLEOTIDE SEQUENCE [LARGE SCALE GENOMIC DNA]</scope>
    <source>
        <strain evidence="1 2">DP4-553-S</strain>
    </source>
</reference>
<proteinExistence type="predicted"/>
<keyword evidence="2" id="KW-1185">Reference proteome</keyword>